<evidence type="ECO:0000313" key="1">
    <source>
        <dbReference type="EMBL" id="GKX67837.1"/>
    </source>
</evidence>
<gene>
    <name evidence="1" type="ORF">rsdtw13_30950</name>
</gene>
<comment type="caution">
    <text evidence="1">The sequence shown here is derived from an EMBL/GenBank/DDBJ whole genome shotgun (WGS) entry which is preliminary data.</text>
</comment>
<sequence length="596" mass="68473">MKKTKYLSTAVKNMKIRNKLIFIYLIVVFIPVLIVGVYLTKSMTNIVINNTIHEASYNTDIVKYRFEEIIRIAADVSDRIYVNQSIANLINHKYTSYNEIIEAYGNNTTLDEYLRSYSEIKSIRLYTDNSTMLDNSQFIYASNDIKAKQWYKNALENNGKINWIYKNDEITGTNGLSLVRCIKDYSGNKIAVLVINVNNSNLKSIIQGEPYETVISLDNNSIFSSTLGVTDKTYDIKDYNVPVRDENYKIKGNFNDKPSYVVVNSFFSEKALVNKFEILMAVPIESVTKQTMPVAIKGIVLIIVNILISLILILIFSKNLSDRIFILKREMHKVASGDFNIEKTIEGKDEIGELYNDLNIMMESLKQLINEVYVERIHTEELRTRQKEVQFKMLASQINPHFLYNTLETIRMKAFCNDQIEIANIVKMLGKIMRRNLEVTDKIVSLKSEVELLQNYLSIQKIRFEDKIEYECNVYLDADKCEILPLLIQPIVENAFVHGLENKKEKGKIVINIYNNNNNSIIVVTDNGFGIPPDKLAQINNDFASDDNKTRRSIGINNVNQRIKLFYGKEYGLNVDSEVDKGTKVTILLPMLGRGE</sequence>
<dbReference type="Proteomes" id="UP001058074">
    <property type="component" value="Unassembled WGS sequence"/>
</dbReference>
<keyword evidence="1" id="KW-0418">Kinase</keyword>
<organism evidence="1 2">
    <name type="scientific">Inconstantimicrobium mannanitabidum</name>
    <dbReference type="NCBI Taxonomy" id="1604901"/>
    <lineage>
        <taxon>Bacteria</taxon>
        <taxon>Bacillati</taxon>
        <taxon>Bacillota</taxon>
        <taxon>Clostridia</taxon>
        <taxon>Eubacteriales</taxon>
        <taxon>Clostridiaceae</taxon>
        <taxon>Inconstantimicrobium</taxon>
    </lineage>
</organism>
<protein>
    <submittedName>
        <fullName evidence="1">Histidine kinase</fullName>
    </submittedName>
</protein>
<evidence type="ECO:0000313" key="2">
    <source>
        <dbReference type="Proteomes" id="UP001058074"/>
    </source>
</evidence>
<keyword evidence="1" id="KW-0808">Transferase</keyword>
<name>A0ACB5RFJ8_9CLOT</name>
<keyword evidence="2" id="KW-1185">Reference proteome</keyword>
<dbReference type="EMBL" id="BROD01000001">
    <property type="protein sequence ID" value="GKX67837.1"/>
    <property type="molecule type" value="Genomic_DNA"/>
</dbReference>
<reference evidence="1" key="1">
    <citation type="journal article" date="2025" name="Int. J. Syst. Evol. Microbiol.">
        <title>Inconstantimicrobium mannanitabidum sp. nov., a novel member of the family Clostridiaceae isolated from anoxic soil under the treatment of reductive soil disinfestation.</title>
        <authorList>
            <person name="Ueki A."/>
            <person name="Tonouchi A."/>
            <person name="Honma S."/>
            <person name="Kaku N."/>
            <person name="Ueki K."/>
        </authorList>
    </citation>
    <scope>NUCLEOTIDE SEQUENCE</scope>
    <source>
        <strain evidence="1">TW13</strain>
    </source>
</reference>
<proteinExistence type="predicted"/>
<accession>A0ACB5RFJ8</accession>